<gene>
    <name evidence="1" type="ORF">TVY486_1107640</name>
</gene>
<accession>G0UBT2</accession>
<organism evidence="1">
    <name type="scientific">Trypanosoma vivax (strain Y486)</name>
    <dbReference type="NCBI Taxonomy" id="1055687"/>
    <lineage>
        <taxon>Eukaryota</taxon>
        <taxon>Discoba</taxon>
        <taxon>Euglenozoa</taxon>
        <taxon>Kinetoplastea</taxon>
        <taxon>Metakinetoplastina</taxon>
        <taxon>Trypanosomatida</taxon>
        <taxon>Trypanosomatidae</taxon>
        <taxon>Trypanosoma</taxon>
        <taxon>Duttonella</taxon>
    </lineage>
</organism>
<dbReference type="VEuPathDB" id="TriTrypDB:TvY486_1107640"/>
<name>G0UBT2_TRYVY</name>
<dbReference type="AlphaFoldDB" id="G0UBT2"/>
<proteinExistence type="predicted"/>
<dbReference type="EMBL" id="HE573027">
    <property type="protein sequence ID" value="CCC53280.1"/>
    <property type="molecule type" value="Genomic_DNA"/>
</dbReference>
<dbReference type="PROSITE" id="PS51257">
    <property type="entry name" value="PROKAR_LIPOPROTEIN"/>
    <property type="match status" value="1"/>
</dbReference>
<evidence type="ECO:0000313" key="1">
    <source>
        <dbReference type="EMBL" id="CCC53280.1"/>
    </source>
</evidence>
<dbReference type="OMA" id="WREIYFV"/>
<reference evidence="1" key="1">
    <citation type="journal article" date="2012" name="Proc. Natl. Acad. Sci. U.S.A.">
        <title>Antigenic diversity is generated by distinct evolutionary mechanisms in African trypanosome species.</title>
        <authorList>
            <person name="Jackson A.P."/>
            <person name="Berry A."/>
            <person name="Aslett M."/>
            <person name="Allison H.C."/>
            <person name="Burton P."/>
            <person name="Vavrova-Anderson J."/>
            <person name="Brown R."/>
            <person name="Browne H."/>
            <person name="Corton N."/>
            <person name="Hauser H."/>
            <person name="Gamble J."/>
            <person name="Gilderthorp R."/>
            <person name="Marcello L."/>
            <person name="McQuillan J."/>
            <person name="Otto T.D."/>
            <person name="Quail M.A."/>
            <person name="Sanders M.J."/>
            <person name="van Tonder A."/>
            <person name="Ginger M.L."/>
            <person name="Field M.C."/>
            <person name="Barry J.D."/>
            <person name="Hertz-Fowler C."/>
            <person name="Berriman M."/>
        </authorList>
    </citation>
    <scope>NUCLEOTIDE SEQUENCE</scope>
    <source>
        <strain evidence="1">Y486</strain>
    </source>
</reference>
<protein>
    <submittedName>
        <fullName evidence="1">Uncharacterized protein</fullName>
    </submittedName>
</protein>
<sequence length="129" mass="14976">MEVVEKFISLRREGRGEDAYAMLAPGAAIGCPWGGMHYGDNVRKLLIDETRFVRKGYLDPVPLVEIDKNTFQRKFKWDRGMYEYGNSGFKGFGILPVWREVYFVENGKIRLVTADKQLKNRSLWCLFGF</sequence>